<keyword evidence="3" id="KW-1185">Reference proteome</keyword>
<evidence type="ECO:0000313" key="3">
    <source>
        <dbReference type="Proteomes" id="UP000049578"/>
    </source>
</evidence>
<dbReference type="PIRSF" id="PIRSF021290">
    <property type="entry name" value="DUF1273"/>
    <property type="match status" value="1"/>
</dbReference>
<reference evidence="2 3" key="1">
    <citation type="submission" date="2015-08" db="EMBL/GenBank/DDBJ databases">
        <title>Genome sequence of Streptococcus phocae subsp. phocae ATCC 51973T isolated from liver specimen obtained from seal.</title>
        <authorList>
            <person name="Avendano-Herrera R."/>
        </authorList>
    </citation>
    <scope>NUCLEOTIDE SEQUENCE [LARGE SCALE GENOMIC DNA]</scope>
    <source>
        <strain evidence="2 3">ATCC 51973</strain>
    </source>
</reference>
<dbReference type="HAMAP" id="MF_01575">
    <property type="entry name" value="UPF0398"/>
    <property type="match status" value="1"/>
</dbReference>
<dbReference type="InterPro" id="IPR010697">
    <property type="entry name" value="YspA"/>
</dbReference>
<dbReference type="Gene3D" id="3.40.50.450">
    <property type="match status" value="1"/>
</dbReference>
<comment type="caution">
    <text evidence="2">The sequence shown here is derived from an EMBL/GenBank/DDBJ whole genome shotgun (WGS) entry which is preliminary data.</text>
</comment>
<dbReference type="AlphaFoldDB" id="A0A0P6S5X2"/>
<dbReference type="STRING" id="119224.AKK44_04010"/>
<comment type="similarity">
    <text evidence="1">Belongs to the UPF0398 family.</text>
</comment>
<gene>
    <name evidence="2" type="ORF">AKK44_04010</name>
</gene>
<evidence type="ECO:0000313" key="2">
    <source>
        <dbReference type="EMBL" id="KPJ22552.1"/>
    </source>
</evidence>
<accession>A0A0P6S5X2</accession>
<sequence>MTAILVTGYRNTEIGIFSDKDQRIEVIKKAIKRDFIHFLTQGVEWFVFTGNLGFEFWALEVANALKADYPLKIATIFPFETHGSQWNAANQEKLAVFKATDFVKYSFPHYENPQQFKQYNAFLLNNTDGAYAFYDDDNETNLKYLVANMKSHQQYQLSFLTFEQLNEIATEES</sequence>
<dbReference type="PANTHER" id="PTHR38440:SF1">
    <property type="entry name" value="UPF0398 PROTEIN SPR0331"/>
    <property type="match status" value="1"/>
</dbReference>
<dbReference type="NCBIfam" id="NF010181">
    <property type="entry name" value="PRK13660.1"/>
    <property type="match status" value="1"/>
</dbReference>
<dbReference type="SUPFAM" id="SSF102405">
    <property type="entry name" value="MCP/YpsA-like"/>
    <property type="match status" value="1"/>
</dbReference>
<dbReference type="PANTHER" id="PTHR38440">
    <property type="entry name" value="UPF0398 PROTEIN YPSA"/>
    <property type="match status" value="1"/>
</dbReference>
<organism evidence="2 3">
    <name type="scientific">Streptococcus phocae</name>
    <dbReference type="NCBI Taxonomy" id="119224"/>
    <lineage>
        <taxon>Bacteria</taxon>
        <taxon>Bacillati</taxon>
        <taxon>Bacillota</taxon>
        <taxon>Bacilli</taxon>
        <taxon>Lactobacillales</taxon>
        <taxon>Streptococcaceae</taxon>
        <taxon>Streptococcus</taxon>
    </lineage>
</organism>
<dbReference type="EMBL" id="LHQM01000012">
    <property type="protein sequence ID" value="KPJ22552.1"/>
    <property type="molecule type" value="Genomic_DNA"/>
</dbReference>
<protein>
    <recommendedName>
        <fullName evidence="1">UPF0398 protein AKK44_04010</fullName>
    </recommendedName>
</protein>
<dbReference type="PATRIC" id="fig|119224.3.peg.332"/>
<evidence type="ECO:0000256" key="1">
    <source>
        <dbReference type="HAMAP-Rule" id="MF_01575"/>
    </source>
</evidence>
<dbReference type="Pfam" id="PF06908">
    <property type="entry name" value="YpsA"/>
    <property type="match status" value="1"/>
</dbReference>
<name>A0A0P6S5X2_9STRE</name>
<dbReference type="Proteomes" id="UP000049578">
    <property type="component" value="Unassembled WGS sequence"/>
</dbReference>
<proteinExistence type="inferred from homology"/>
<dbReference type="RefSeq" id="WP_054278620.1">
    <property type="nucleotide sequence ID" value="NZ_LHQM01000012.1"/>
</dbReference>